<sequence length="132" mass="14965">MLQSQKFMLQSACGVRVYRIVILLSSSFAKKFSIDRKTFENFDKNDKKHLNIERNTIKLVKFIKFIGPYSAATACSYFFGRYQAVHSYYAVIIAASMIALSLDISQLEWLQPVGALCGSILCGLLDKISMFE</sequence>
<dbReference type="Proteomes" id="UP000887565">
    <property type="component" value="Unplaced"/>
</dbReference>
<proteinExistence type="predicted"/>
<protein>
    <submittedName>
        <fullName evidence="2">Uncharacterized protein</fullName>
    </submittedName>
</protein>
<name>A0A915HSQ6_ROMCU</name>
<keyword evidence="1" id="KW-1185">Reference proteome</keyword>
<evidence type="ECO:0000313" key="2">
    <source>
        <dbReference type="WBParaSite" id="nRc.2.0.1.t04794-RA"/>
    </source>
</evidence>
<dbReference type="WBParaSite" id="nRc.2.0.1.t04794-RA">
    <property type="protein sequence ID" value="nRc.2.0.1.t04794-RA"/>
    <property type="gene ID" value="nRc.2.0.1.g04794"/>
</dbReference>
<reference evidence="2" key="1">
    <citation type="submission" date="2022-11" db="UniProtKB">
        <authorList>
            <consortium name="WormBaseParasite"/>
        </authorList>
    </citation>
    <scope>IDENTIFICATION</scope>
</reference>
<dbReference type="AlphaFoldDB" id="A0A915HSQ6"/>
<accession>A0A915HSQ6</accession>
<organism evidence="1 2">
    <name type="scientific">Romanomermis culicivorax</name>
    <name type="common">Nematode worm</name>
    <dbReference type="NCBI Taxonomy" id="13658"/>
    <lineage>
        <taxon>Eukaryota</taxon>
        <taxon>Metazoa</taxon>
        <taxon>Ecdysozoa</taxon>
        <taxon>Nematoda</taxon>
        <taxon>Enoplea</taxon>
        <taxon>Dorylaimia</taxon>
        <taxon>Mermithida</taxon>
        <taxon>Mermithoidea</taxon>
        <taxon>Mermithidae</taxon>
        <taxon>Romanomermis</taxon>
    </lineage>
</organism>
<evidence type="ECO:0000313" key="1">
    <source>
        <dbReference type="Proteomes" id="UP000887565"/>
    </source>
</evidence>